<dbReference type="RefSeq" id="WP_268008874.1">
    <property type="nucleotide sequence ID" value="NZ_BSUT01000007.1"/>
</dbReference>
<keyword evidence="1" id="KW-1133">Transmembrane helix</keyword>
<feature type="transmembrane region" description="Helical" evidence="1">
    <location>
        <begin position="100"/>
        <end position="118"/>
    </location>
</feature>
<geneLocation type="plasmid" evidence="2 3">
    <name>unnamed2</name>
</geneLocation>
<organism evidence="2 3">
    <name type="scientific">Alicyclobacillus fastidiosus</name>
    <dbReference type="NCBI Taxonomy" id="392011"/>
    <lineage>
        <taxon>Bacteria</taxon>
        <taxon>Bacillati</taxon>
        <taxon>Bacillota</taxon>
        <taxon>Bacilli</taxon>
        <taxon>Bacillales</taxon>
        <taxon>Alicyclobacillaceae</taxon>
        <taxon>Alicyclobacillus</taxon>
    </lineage>
</organism>
<keyword evidence="1" id="KW-0472">Membrane</keyword>
<dbReference type="Proteomes" id="UP001164761">
    <property type="component" value="Plasmid unnamed2"/>
</dbReference>
<keyword evidence="2" id="KW-0614">Plasmid</keyword>
<keyword evidence="3" id="KW-1185">Reference proteome</keyword>
<gene>
    <name evidence="2" type="ORF">NZD89_28905</name>
</gene>
<accession>A0ABY6ZQ42</accession>
<evidence type="ECO:0000256" key="1">
    <source>
        <dbReference type="SAM" id="Phobius"/>
    </source>
</evidence>
<protein>
    <submittedName>
        <fullName evidence="2">Uncharacterized protein</fullName>
    </submittedName>
</protein>
<evidence type="ECO:0000313" key="2">
    <source>
        <dbReference type="EMBL" id="WAH45004.1"/>
    </source>
</evidence>
<name>A0ABY6ZQ42_9BACL</name>
<keyword evidence="1" id="KW-0812">Transmembrane</keyword>
<evidence type="ECO:0000313" key="3">
    <source>
        <dbReference type="Proteomes" id="UP001164761"/>
    </source>
</evidence>
<reference evidence="2" key="1">
    <citation type="submission" date="2022-08" db="EMBL/GenBank/DDBJ databases">
        <title>Alicyclobacillus fastidiosus DSM 17978, complete genome.</title>
        <authorList>
            <person name="Wang Q."/>
            <person name="Cai R."/>
            <person name="Wang Z."/>
        </authorList>
    </citation>
    <scope>NUCLEOTIDE SEQUENCE</scope>
    <source>
        <strain evidence="2">DSM 17978</strain>
        <plasmid evidence="2">unnamed2</plasmid>
    </source>
</reference>
<sequence length="119" mass="13261">MCTQAECQRHIGKFVQFKTPYGYHQGVIEQIKGEKAIILSPSRYVPAQLASTELLDDDVKKLDVALAWWRGGLGRAGYPGVAAGGYPRGAYGYGGWGYGWARWAVSFLIIYALFGLWIW</sequence>
<proteinExistence type="predicted"/>
<dbReference type="EMBL" id="CP104069">
    <property type="protein sequence ID" value="WAH45004.1"/>
    <property type="molecule type" value="Genomic_DNA"/>
</dbReference>